<protein>
    <submittedName>
        <fullName evidence="1">Uncharacterized protein</fullName>
    </submittedName>
</protein>
<keyword evidence="2" id="KW-1185">Reference proteome</keyword>
<gene>
    <name evidence="1" type="ORF">CVT26_002011</name>
</gene>
<dbReference type="OrthoDB" id="3101144at2759"/>
<dbReference type="EMBL" id="NHYE01000071">
    <property type="protein sequence ID" value="PPR07610.1"/>
    <property type="molecule type" value="Genomic_DNA"/>
</dbReference>
<reference evidence="1 2" key="1">
    <citation type="journal article" date="2018" name="Evol. Lett.">
        <title>Horizontal gene cluster transfer increased hallucinogenic mushroom diversity.</title>
        <authorList>
            <person name="Reynolds H.T."/>
            <person name="Vijayakumar V."/>
            <person name="Gluck-Thaler E."/>
            <person name="Korotkin H.B."/>
            <person name="Matheny P.B."/>
            <person name="Slot J.C."/>
        </authorList>
    </citation>
    <scope>NUCLEOTIDE SEQUENCE [LARGE SCALE GENOMIC DNA]</scope>
    <source>
        <strain evidence="1 2">SRW20</strain>
    </source>
</reference>
<dbReference type="Proteomes" id="UP000284706">
    <property type="component" value="Unassembled WGS sequence"/>
</dbReference>
<evidence type="ECO:0000313" key="2">
    <source>
        <dbReference type="Proteomes" id="UP000284706"/>
    </source>
</evidence>
<evidence type="ECO:0000313" key="1">
    <source>
        <dbReference type="EMBL" id="PPR07610.1"/>
    </source>
</evidence>
<comment type="caution">
    <text evidence="1">The sequence shown here is derived from an EMBL/GenBank/DDBJ whole genome shotgun (WGS) entry which is preliminary data.</text>
</comment>
<name>A0A409YX87_9AGAR</name>
<proteinExistence type="predicted"/>
<accession>A0A409YX87</accession>
<sequence>MAQSNKIVTIRTSIASTYREKISEDLGDVVIGGNGAGNIDVDIEYLGTRTRDTEDVAYETMKIPFQNAAVYGTNIIYAIYYSVNVPPSADIGNVGDIFIWKGGLLGPSVYWKKLKENGQVAWKLKRKSGVVRYPQDSRLTLQAGPSGPEWQFPHGILETDGDFAKAASSFMDRMPMQKAVHKPVDNVTYY</sequence>
<dbReference type="InParanoid" id="A0A409YX87"/>
<dbReference type="AlphaFoldDB" id="A0A409YX87"/>
<organism evidence="1 2">
    <name type="scientific">Gymnopilus dilepis</name>
    <dbReference type="NCBI Taxonomy" id="231916"/>
    <lineage>
        <taxon>Eukaryota</taxon>
        <taxon>Fungi</taxon>
        <taxon>Dikarya</taxon>
        <taxon>Basidiomycota</taxon>
        <taxon>Agaricomycotina</taxon>
        <taxon>Agaricomycetes</taxon>
        <taxon>Agaricomycetidae</taxon>
        <taxon>Agaricales</taxon>
        <taxon>Agaricineae</taxon>
        <taxon>Hymenogastraceae</taxon>
        <taxon>Gymnopilus</taxon>
    </lineage>
</organism>